<dbReference type="RefSeq" id="WP_169937599.1">
    <property type="nucleotide sequence ID" value="NZ_CP048833.1"/>
</dbReference>
<reference evidence="1 2" key="1">
    <citation type="submission" date="2020-02" db="EMBL/GenBank/DDBJ databases">
        <title>Complete genome sequence of Pseudomonas multiresinivorans ORNL1.</title>
        <authorList>
            <person name="Podar M."/>
        </authorList>
    </citation>
    <scope>NUCLEOTIDE SEQUENCE [LARGE SCALE GENOMIC DNA]</scope>
    <source>
        <strain evidence="2">populi</strain>
    </source>
</reference>
<organism evidence="1 2">
    <name type="scientific">Pseudomonas multiresinivorans</name>
    <dbReference type="NCBI Taxonomy" id="95301"/>
    <lineage>
        <taxon>Bacteria</taxon>
        <taxon>Pseudomonadati</taxon>
        <taxon>Pseudomonadota</taxon>
        <taxon>Gammaproteobacteria</taxon>
        <taxon>Pseudomonadales</taxon>
        <taxon>Pseudomonadaceae</taxon>
        <taxon>Pseudomonas</taxon>
    </lineage>
</organism>
<proteinExistence type="predicted"/>
<sequence length="189" mass="21669">MIYRDAEHAIARIMSIETIDGTQKADWQRRYEAGYQEEPPAANPCPLTASERLAQDAMTRAMLHRELKPEHWSVLVAKYSINDREVADSVRWLAPRAVTPAHHLFRMKCVTAWAIPPKRGVKDGVKTSRYGLPEKFYEIHTWDTDGTPEGTLRRWKSITRKWLEDQVTEAIKAAAPLLSQDQLLFDEAA</sequence>
<protein>
    <submittedName>
        <fullName evidence="1">Uncharacterized protein</fullName>
    </submittedName>
</protein>
<dbReference type="EMBL" id="CP048833">
    <property type="protein sequence ID" value="QJP08390.1"/>
    <property type="molecule type" value="Genomic_DNA"/>
</dbReference>
<name>A0A7Z3GQM6_9PSED</name>
<dbReference type="KEGG" id="pmui:G4G71_11080"/>
<dbReference type="Proteomes" id="UP000502549">
    <property type="component" value="Chromosome"/>
</dbReference>
<accession>A0A7Z3GQM6</accession>
<dbReference type="AlphaFoldDB" id="A0A7Z3GQM6"/>
<gene>
    <name evidence="1" type="ORF">G4G71_11080</name>
</gene>
<evidence type="ECO:0000313" key="1">
    <source>
        <dbReference type="EMBL" id="QJP08390.1"/>
    </source>
</evidence>
<evidence type="ECO:0000313" key="2">
    <source>
        <dbReference type="Proteomes" id="UP000502549"/>
    </source>
</evidence>
<keyword evidence="2" id="KW-1185">Reference proteome</keyword>